<protein>
    <submittedName>
        <fullName evidence="2">DUF1801 domain-containing protein</fullName>
    </submittedName>
</protein>
<keyword evidence="3" id="KW-1185">Reference proteome</keyword>
<name>A0ABW0E957_9BACT</name>
<dbReference type="InterPro" id="IPR014922">
    <property type="entry name" value="YdhG-like"/>
</dbReference>
<dbReference type="Proteomes" id="UP001596161">
    <property type="component" value="Unassembled WGS sequence"/>
</dbReference>
<evidence type="ECO:0000313" key="2">
    <source>
        <dbReference type="EMBL" id="MFC5269800.1"/>
    </source>
</evidence>
<dbReference type="RefSeq" id="WP_378016180.1">
    <property type="nucleotide sequence ID" value="NZ_JBHSKT010000002.1"/>
</dbReference>
<proteinExistence type="predicted"/>
<gene>
    <name evidence="2" type="ORF">ACFPIB_04200</name>
</gene>
<dbReference type="EMBL" id="JBHSKT010000002">
    <property type="protein sequence ID" value="MFC5269800.1"/>
    <property type="molecule type" value="Genomic_DNA"/>
</dbReference>
<evidence type="ECO:0000259" key="1">
    <source>
        <dbReference type="Pfam" id="PF08818"/>
    </source>
</evidence>
<comment type="caution">
    <text evidence="2">The sequence shown here is derived from an EMBL/GenBank/DDBJ whole genome shotgun (WGS) entry which is preliminary data.</text>
</comment>
<reference evidence="3" key="1">
    <citation type="journal article" date="2019" name="Int. J. Syst. Evol. Microbiol.">
        <title>The Global Catalogue of Microorganisms (GCM) 10K type strain sequencing project: providing services to taxonomists for standard genome sequencing and annotation.</title>
        <authorList>
            <consortium name="The Broad Institute Genomics Platform"/>
            <consortium name="The Broad Institute Genome Sequencing Center for Infectious Disease"/>
            <person name="Wu L."/>
            <person name="Ma J."/>
        </authorList>
    </citation>
    <scope>NUCLEOTIDE SEQUENCE [LARGE SCALE GENOMIC DNA]</scope>
    <source>
        <strain evidence="3">KACC 12602</strain>
    </source>
</reference>
<feature type="domain" description="YdhG-like" evidence="1">
    <location>
        <begin position="16"/>
        <end position="108"/>
    </location>
</feature>
<dbReference type="SUPFAM" id="SSF159888">
    <property type="entry name" value="YdhG-like"/>
    <property type="match status" value="1"/>
</dbReference>
<dbReference type="Gene3D" id="3.90.1150.200">
    <property type="match status" value="1"/>
</dbReference>
<organism evidence="2 3">
    <name type="scientific">Adhaeribacter terreus</name>
    <dbReference type="NCBI Taxonomy" id="529703"/>
    <lineage>
        <taxon>Bacteria</taxon>
        <taxon>Pseudomonadati</taxon>
        <taxon>Bacteroidota</taxon>
        <taxon>Cytophagia</taxon>
        <taxon>Cytophagales</taxon>
        <taxon>Hymenobacteraceae</taxon>
        <taxon>Adhaeribacter</taxon>
    </lineage>
</organism>
<sequence length="125" mass="14255">MTTIEEYIDAQPENLQPILHELRQLILITAPEFQESLKWGMPNYGLKKNICYLAAQKDKYVNFGFHEANLLHDAENLLEGTGAKMRHIKVYSLADIKTEAFQNLILQSLEQGKAKPVKKAQKTVS</sequence>
<accession>A0ABW0E957</accession>
<evidence type="ECO:0000313" key="3">
    <source>
        <dbReference type="Proteomes" id="UP001596161"/>
    </source>
</evidence>
<dbReference type="Pfam" id="PF08818">
    <property type="entry name" value="DUF1801"/>
    <property type="match status" value="1"/>
</dbReference>